<dbReference type="RefSeq" id="WP_348760018.1">
    <property type="nucleotide sequence ID" value="NZ_OZ026885.1"/>
</dbReference>
<feature type="domain" description="TY-Chap N-terminal" evidence="2">
    <location>
        <begin position="19"/>
        <end position="145"/>
    </location>
</feature>
<dbReference type="Proteomes" id="UP001497493">
    <property type="component" value="Plasmid 2"/>
</dbReference>
<dbReference type="Pfam" id="PF22551">
    <property type="entry name" value="TY-Chap1"/>
    <property type="match status" value="1"/>
</dbReference>
<geneLocation type="plasmid" evidence="3 4">
    <name>2</name>
</geneLocation>
<evidence type="ECO:0000313" key="4">
    <source>
        <dbReference type="Proteomes" id="UP001497493"/>
    </source>
</evidence>
<dbReference type="InterPro" id="IPR054343">
    <property type="entry name" value="TY-Chap_M"/>
</dbReference>
<name>A0ABM9NMR9_9GAMM</name>
<keyword evidence="3" id="KW-0614">Plasmid</keyword>
<evidence type="ECO:0000259" key="2">
    <source>
        <dbReference type="Pfam" id="PF22552"/>
    </source>
</evidence>
<reference evidence="3 4" key="1">
    <citation type="submission" date="2024-04" db="EMBL/GenBank/DDBJ databases">
        <authorList>
            <person name="Cremers G."/>
        </authorList>
    </citation>
    <scope>NUCLEOTIDE SEQUENCE [LARGE SCALE GENOMIC DNA]</scope>
    <source>
        <strain evidence="3">MeCH1-AG</strain>
        <plasmid evidence="3 4">2</plasmid>
    </source>
</reference>
<dbReference type="EMBL" id="OZ026885">
    <property type="protein sequence ID" value="CAL1241946.1"/>
    <property type="molecule type" value="Genomic_DNA"/>
</dbReference>
<evidence type="ECO:0000313" key="3">
    <source>
        <dbReference type="EMBL" id="CAL1241946.1"/>
    </source>
</evidence>
<dbReference type="Gene3D" id="3.30.1460.10">
    <property type="match status" value="1"/>
</dbReference>
<sequence length="316" mass="34965">MNPKMPAKAQPVPAYLSAEWPPFEQNLVAVLAQLEEDQYLILSVKRSDRFVQFAGQGSFGMRAETTSNSYLPKSELLNGEQIEALQASGWLSPTGAPVEAIPERDPDGSPNFFRDFPQPVPYAAIARLTVSTFAEILRVPHPGFLEYEAFDDNGPLLFPSLGVKVRERKKVIETADSTRQRLLTVLREVTNLPDLEYDKDGDIAIRFGSALVYARVTEDPLLVRLYAPILSGIEVGEALLTRLNDINAHLDFTRFVYRNGAIFGLVDAPAIPFVADHVAQAFRQLCTVADGIDDLLQAEFGGQTAFLEPVTNAYKH</sequence>
<proteinExistence type="predicted"/>
<feature type="domain" description="TY-Chap central" evidence="1">
    <location>
        <begin position="178"/>
        <end position="306"/>
    </location>
</feature>
<dbReference type="SUPFAM" id="SSF69635">
    <property type="entry name" value="Type III secretory system chaperone-like"/>
    <property type="match status" value="1"/>
</dbReference>
<organism evidence="3 4">
    <name type="scientific">Candidatus Methylocalor cossyra</name>
    <dbReference type="NCBI Taxonomy" id="3108543"/>
    <lineage>
        <taxon>Bacteria</taxon>
        <taxon>Pseudomonadati</taxon>
        <taxon>Pseudomonadota</taxon>
        <taxon>Gammaproteobacteria</taxon>
        <taxon>Methylococcales</taxon>
        <taxon>Methylococcaceae</taxon>
        <taxon>Candidatus Methylocalor</taxon>
    </lineage>
</organism>
<keyword evidence="4" id="KW-1185">Reference proteome</keyword>
<evidence type="ECO:0000259" key="1">
    <source>
        <dbReference type="Pfam" id="PF22551"/>
    </source>
</evidence>
<protein>
    <submittedName>
        <fullName evidence="3">Uncharacterized protein</fullName>
    </submittedName>
</protein>
<dbReference type="InterPro" id="IPR054344">
    <property type="entry name" value="TY-Chap_N"/>
</dbReference>
<dbReference type="Pfam" id="PF22552">
    <property type="entry name" value="TY-Chap3"/>
    <property type="match status" value="1"/>
</dbReference>
<accession>A0ABM9NMR9</accession>
<gene>
    <name evidence="3" type="ORF">MECH1_V1_P0014</name>
</gene>